<evidence type="ECO:0000313" key="9">
    <source>
        <dbReference type="Proteomes" id="UP000190023"/>
    </source>
</evidence>
<accession>A0A1T0B6B0</accession>
<evidence type="ECO:0000256" key="6">
    <source>
        <dbReference type="SAM" id="SignalP"/>
    </source>
</evidence>
<dbReference type="OrthoDB" id="9757546at2"/>
<evidence type="ECO:0000256" key="1">
    <source>
        <dbReference type="ARBA" id="ARBA00022618"/>
    </source>
</evidence>
<evidence type="ECO:0000313" key="8">
    <source>
        <dbReference type="EMBL" id="OOS05532.1"/>
    </source>
</evidence>
<feature type="domain" description="Plastocyanin-like" evidence="7">
    <location>
        <begin position="56"/>
        <end position="168"/>
    </location>
</feature>
<evidence type="ECO:0000256" key="2">
    <source>
        <dbReference type="ARBA" id="ARBA00022729"/>
    </source>
</evidence>
<keyword evidence="9" id="KW-1185">Reference proteome</keyword>
<reference evidence="8 9" key="1">
    <citation type="submission" date="2017-02" db="EMBL/GenBank/DDBJ databases">
        <title>Draft genome sequence of Haemophilus felis CCUG 31170 type strain.</title>
        <authorList>
            <person name="Engstrom-Jakobsson H."/>
            <person name="Salva-Serra F."/>
            <person name="Thorell K."/>
            <person name="Gonzales-Siles L."/>
            <person name="Karlsson R."/>
            <person name="Boulund F."/>
            <person name="Engstrand L."/>
            <person name="Kristiansson E."/>
            <person name="Moore E."/>
        </authorList>
    </citation>
    <scope>NUCLEOTIDE SEQUENCE [LARGE SCALE GENOMIC DNA]</scope>
    <source>
        <strain evidence="8 9">CCUG 31170</strain>
    </source>
</reference>
<dbReference type="EMBL" id="MUYB01000013">
    <property type="protein sequence ID" value="OOS05532.1"/>
    <property type="molecule type" value="Genomic_DNA"/>
</dbReference>
<keyword evidence="2 6" id="KW-0732">Signal</keyword>
<sequence>MKKNISRRQFFKSGIVASAFASVPNVALSANRPALFIPPLIEVRKGRPIFLKMESVAHQFEAGKYTEVWGFNGAYLGPTIRIQKGSFAKLNYLNNLSQSVALNIQGLQASGELLGGVAKILNKGDSWSPIIPITQSASTCWYHSVSLANSAYQTYRGLAGLWIVEDEKSTNGLPKKYGVNDIPLILQDISLNKEGEQLFQNKQSALFGNQLSVNGRISPYLNVQRGWLRLRLLNASVSRNYHLRLDNDQPMFLIAQDQGFLPQAKKIQTLQLGPSERAEILLNLNQTSESIRLIEGEPRNILKKISAFFSENALLDNTILEIRPQGLSAVFSDDSLPVLNNDAVATLRHPILQERKLHFDANSGMINDKHFNPKQILNAKRGSTERWILTTNAPLGFRIQGARFVVESINDQKIPESEIAWKDSVWIENKVSILIHFDNTSTNSHPFIFGTSNLMLADKGCFRLLVVQ</sequence>
<dbReference type="SUPFAM" id="SSF49503">
    <property type="entry name" value="Cupredoxins"/>
    <property type="match status" value="3"/>
</dbReference>
<comment type="function">
    <text evidence="5">Cell division protein that is required for growth during stress conditions. May be involved in protecting or stabilizing the divisomal assembly under conditions of stress.</text>
</comment>
<dbReference type="STRING" id="123822.B0188_03740"/>
<dbReference type="AlphaFoldDB" id="A0A1T0B6B0"/>
<comment type="subcellular location">
    <subcellularLocation>
        <location evidence="5">Periplasm</location>
    </subcellularLocation>
    <text evidence="5">Localizes to the division septum.</text>
</comment>
<gene>
    <name evidence="5" type="primary">ftsP</name>
    <name evidence="8" type="ORF">B0188_03740</name>
</gene>
<dbReference type="Proteomes" id="UP000190023">
    <property type="component" value="Unassembled WGS sequence"/>
</dbReference>
<dbReference type="GO" id="GO:0005507">
    <property type="term" value="F:copper ion binding"/>
    <property type="evidence" value="ECO:0007669"/>
    <property type="project" value="InterPro"/>
</dbReference>
<keyword evidence="1 5" id="KW-0132">Cell division</keyword>
<evidence type="ECO:0000256" key="5">
    <source>
        <dbReference type="HAMAP-Rule" id="MF_00915"/>
    </source>
</evidence>
<keyword evidence="3 5" id="KW-0574">Periplasm</keyword>
<dbReference type="InterPro" id="IPR011707">
    <property type="entry name" value="Cu-oxidase-like_N"/>
</dbReference>
<protein>
    <recommendedName>
        <fullName evidence="5">Cell division protein FtsP</fullName>
    </recommendedName>
</protein>
<keyword evidence="4 5" id="KW-0131">Cell cycle</keyword>
<evidence type="ECO:0000256" key="4">
    <source>
        <dbReference type="ARBA" id="ARBA00023306"/>
    </source>
</evidence>
<dbReference type="InterPro" id="IPR045087">
    <property type="entry name" value="Cu-oxidase_fam"/>
</dbReference>
<dbReference type="InterPro" id="IPR006311">
    <property type="entry name" value="TAT_signal"/>
</dbReference>
<dbReference type="InterPro" id="IPR026589">
    <property type="entry name" value="FtsP"/>
</dbReference>
<comment type="similarity">
    <text evidence="5">Belongs to the FtsP family.</text>
</comment>
<feature type="signal peptide" evidence="6">
    <location>
        <begin position="1"/>
        <end position="21"/>
    </location>
</feature>
<dbReference type="Gene3D" id="2.60.40.420">
    <property type="entry name" value="Cupredoxins - blue copper proteins"/>
    <property type="match status" value="3"/>
</dbReference>
<dbReference type="GO" id="GO:0043093">
    <property type="term" value="P:FtsZ-dependent cytokinesis"/>
    <property type="evidence" value="ECO:0007669"/>
    <property type="project" value="UniProtKB-UniRule"/>
</dbReference>
<evidence type="ECO:0000256" key="3">
    <source>
        <dbReference type="ARBA" id="ARBA00022764"/>
    </source>
</evidence>
<dbReference type="Pfam" id="PF07732">
    <property type="entry name" value="Cu-oxidase_3"/>
    <property type="match status" value="1"/>
</dbReference>
<dbReference type="PANTHER" id="PTHR48267:SF1">
    <property type="entry name" value="BILIRUBIN OXIDASE"/>
    <property type="match status" value="1"/>
</dbReference>
<comment type="caution">
    <text evidence="8">The sequence shown here is derived from an EMBL/GenBank/DDBJ whole genome shotgun (WGS) entry which is preliminary data.</text>
</comment>
<dbReference type="PANTHER" id="PTHR48267">
    <property type="entry name" value="CUPREDOXIN SUPERFAMILY PROTEIN"/>
    <property type="match status" value="1"/>
</dbReference>
<dbReference type="GO" id="GO:0030288">
    <property type="term" value="C:outer membrane-bounded periplasmic space"/>
    <property type="evidence" value="ECO:0007669"/>
    <property type="project" value="UniProtKB-UniRule"/>
</dbReference>
<feature type="chain" id="PRO_5012164963" description="Cell division protein FtsP" evidence="6">
    <location>
        <begin position="22"/>
        <end position="468"/>
    </location>
</feature>
<name>A0A1T0B6B0_9PAST</name>
<proteinExistence type="inferred from homology"/>
<evidence type="ECO:0000259" key="7">
    <source>
        <dbReference type="Pfam" id="PF07732"/>
    </source>
</evidence>
<dbReference type="GO" id="GO:0032153">
    <property type="term" value="C:cell division site"/>
    <property type="evidence" value="ECO:0007669"/>
    <property type="project" value="UniProtKB-UniRule"/>
</dbReference>
<organism evidence="8 9">
    <name type="scientific">[Haemophilus] felis</name>
    <dbReference type="NCBI Taxonomy" id="123822"/>
    <lineage>
        <taxon>Bacteria</taxon>
        <taxon>Pseudomonadati</taxon>
        <taxon>Pseudomonadota</taxon>
        <taxon>Gammaproteobacteria</taxon>
        <taxon>Pasteurellales</taxon>
        <taxon>Pasteurellaceae</taxon>
    </lineage>
</organism>
<dbReference type="HAMAP" id="MF_00915">
    <property type="entry name" value="FtsP"/>
    <property type="match status" value="1"/>
</dbReference>
<dbReference type="InterPro" id="IPR008972">
    <property type="entry name" value="Cupredoxin"/>
</dbReference>
<dbReference type="PROSITE" id="PS51318">
    <property type="entry name" value="TAT"/>
    <property type="match status" value="1"/>
</dbReference>